<dbReference type="Proteomes" id="UP000530654">
    <property type="component" value="Unassembled WGS sequence"/>
</dbReference>
<dbReference type="EMBL" id="JABEQY010000047">
    <property type="protein sequence ID" value="NNH67785.1"/>
    <property type="molecule type" value="Genomic_DNA"/>
</dbReference>
<sequence length="164" mass="18031">MGGGTLRGEPLRFINDVALQHIGHDCLFWPFGRGRDGYGRVWDGEKTTIASRYVCELAHGAPPTPKHDAAHSCGKGHEGCIAPGHLEWKTPTQNQADRIIHGTHSRGERNVRAKITDDEAREILALKGVEPQSALVKRFGVSQTTVSKIQCGKSWPWLFDEAVA</sequence>
<dbReference type="InterPro" id="IPR044925">
    <property type="entry name" value="His-Me_finger_sf"/>
</dbReference>
<reference evidence="1 2" key="1">
    <citation type="submission" date="2020-04" db="EMBL/GenBank/DDBJ databases">
        <title>Rhizobium bacterial biofertilizers improve the content of phenolic compounds of Lactuca sativa L. under non-saline and saline-stress conditions.</title>
        <authorList>
            <person name="Ayuso-Calles M."/>
            <person name="Garcia-Estevez I."/>
            <person name="Jimenez-Gomez A."/>
            <person name="Flores-Felix J.D."/>
            <person name="Escribano-Bailon M."/>
            <person name="Rivas R."/>
        </authorList>
    </citation>
    <scope>NUCLEOTIDE SEQUENCE [LARGE SCALE GENOMIC DNA]</scope>
    <source>
        <strain evidence="1 2">GPTR02</strain>
    </source>
</reference>
<comment type="caution">
    <text evidence="1">The sequence shown here is derived from an EMBL/GenBank/DDBJ whole genome shotgun (WGS) entry which is preliminary data.</text>
</comment>
<evidence type="ECO:0000313" key="1">
    <source>
        <dbReference type="EMBL" id="NNH67785.1"/>
    </source>
</evidence>
<name>A0A7Y2RB76_9HYPH</name>
<gene>
    <name evidence="1" type="ORF">HLI17_31795</name>
</gene>
<proteinExistence type="predicted"/>
<dbReference type="RefSeq" id="WP_170282848.1">
    <property type="nucleotide sequence ID" value="NZ_JABEQY010000047.1"/>
</dbReference>
<evidence type="ECO:0000313" key="2">
    <source>
        <dbReference type="Proteomes" id="UP000530654"/>
    </source>
</evidence>
<organism evidence="1 2">
    <name type="scientific">Rhizobium laguerreae</name>
    <dbReference type="NCBI Taxonomy" id="1076926"/>
    <lineage>
        <taxon>Bacteria</taxon>
        <taxon>Pseudomonadati</taxon>
        <taxon>Pseudomonadota</taxon>
        <taxon>Alphaproteobacteria</taxon>
        <taxon>Hyphomicrobiales</taxon>
        <taxon>Rhizobiaceae</taxon>
        <taxon>Rhizobium/Agrobacterium group</taxon>
        <taxon>Rhizobium</taxon>
    </lineage>
</organism>
<accession>A0A7Y2RB76</accession>
<dbReference type="SUPFAM" id="SSF54060">
    <property type="entry name" value="His-Me finger endonucleases"/>
    <property type="match status" value="1"/>
</dbReference>
<protein>
    <recommendedName>
        <fullName evidence="3">HNH endonuclease</fullName>
    </recommendedName>
</protein>
<evidence type="ECO:0008006" key="3">
    <source>
        <dbReference type="Google" id="ProtNLM"/>
    </source>
</evidence>
<dbReference type="AlphaFoldDB" id="A0A7Y2RB76"/>